<sequence length="76" mass="8874">DLLISAAFCTILRTKIDFCFKEEKLPHSKYHFAQGKCYYNIQIYTNLFHYGFLKQFLPKIGENSSFRGDVSTPTND</sequence>
<dbReference type="AlphaFoldDB" id="A0A0K2UTS3"/>
<accession>A0A0K2UTS3</accession>
<proteinExistence type="predicted"/>
<organism evidence="1">
    <name type="scientific">Lepeophtheirus salmonis</name>
    <name type="common">Salmon louse</name>
    <name type="synonym">Caligus salmonis</name>
    <dbReference type="NCBI Taxonomy" id="72036"/>
    <lineage>
        <taxon>Eukaryota</taxon>
        <taxon>Metazoa</taxon>
        <taxon>Ecdysozoa</taxon>
        <taxon>Arthropoda</taxon>
        <taxon>Crustacea</taxon>
        <taxon>Multicrustacea</taxon>
        <taxon>Hexanauplia</taxon>
        <taxon>Copepoda</taxon>
        <taxon>Siphonostomatoida</taxon>
        <taxon>Caligidae</taxon>
        <taxon>Lepeophtheirus</taxon>
    </lineage>
</organism>
<name>A0A0K2UTS3_LEPSM</name>
<feature type="non-terminal residue" evidence="1">
    <location>
        <position position="1"/>
    </location>
</feature>
<reference evidence="1" key="1">
    <citation type="submission" date="2014-05" db="EMBL/GenBank/DDBJ databases">
        <authorList>
            <person name="Chronopoulou M."/>
        </authorList>
    </citation>
    <scope>NUCLEOTIDE SEQUENCE</scope>
    <source>
        <tissue evidence="1">Whole organism</tissue>
    </source>
</reference>
<dbReference type="EMBL" id="HACA01024307">
    <property type="protein sequence ID" value="CDW41668.1"/>
    <property type="molecule type" value="Transcribed_RNA"/>
</dbReference>
<protein>
    <submittedName>
        <fullName evidence="1">Uncharacterized protein</fullName>
    </submittedName>
</protein>
<evidence type="ECO:0000313" key="1">
    <source>
        <dbReference type="EMBL" id="CDW41668.1"/>
    </source>
</evidence>